<keyword evidence="2" id="KW-1185">Reference proteome</keyword>
<evidence type="ECO:0000313" key="1">
    <source>
        <dbReference type="EMBL" id="KAF6749256.1"/>
    </source>
</evidence>
<protein>
    <submittedName>
        <fullName evidence="1">Uncharacterized protein</fullName>
    </submittedName>
</protein>
<dbReference type="Proteomes" id="UP000521943">
    <property type="component" value="Unassembled WGS sequence"/>
</dbReference>
<evidence type="ECO:0000313" key="2">
    <source>
        <dbReference type="Proteomes" id="UP000521943"/>
    </source>
</evidence>
<sequence>MSASRTVTFTKLLCVGPKGYALYEAYVSVTCDESCRFRVLPAEREEVDTSQAITQTNQKKTSEQNATMAQLQVTASTGKATVGNTHTVGTEDTATDTTNRTAIQVKHDDGDKSSTVIYTKNLVIGEPTRLSLGEGDLPIFTVNPQSCERLPKEYTVKVHSIWTLNPCVLR</sequence>
<organism evidence="1 2">
    <name type="scientific">Ephemerocybe angulata</name>
    <dbReference type="NCBI Taxonomy" id="980116"/>
    <lineage>
        <taxon>Eukaryota</taxon>
        <taxon>Fungi</taxon>
        <taxon>Dikarya</taxon>
        <taxon>Basidiomycota</taxon>
        <taxon>Agaricomycotina</taxon>
        <taxon>Agaricomycetes</taxon>
        <taxon>Agaricomycetidae</taxon>
        <taxon>Agaricales</taxon>
        <taxon>Agaricineae</taxon>
        <taxon>Psathyrellaceae</taxon>
        <taxon>Ephemerocybe</taxon>
    </lineage>
</organism>
<dbReference type="EMBL" id="JACGCI010000064">
    <property type="protein sequence ID" value="KAF6749256.1"/>
    <property type="molecule type" value="Genomic_DNA"/>
</dbReference>
<dbReference type="AlphaFoldDB" id="A0A8H6M1X5"/>
<accession>A0A8H6M1X5</accession>
<proteinExistence type="predicted"/>
<reference evidence="1 2" key="1">
    <citation type="submission" date="2020-07" db="EMBL/GenBank/DDBJ databases">
        <title>Comparative genomics of pyrophilous fungi reveals a link between fire events and developmental genes.</title>
        <authorList>
            <consortium name="DOE Joint Genome Institute"/>
            <person name="Steindorff A.S."/>
            <person name="Carver A."/>
            <person name="Calhoun S."/>
            <person name="Stillman K."/>
            <person name="Liu H."/>
            <person name="Lipzen A."/>
            <person name="Pangilinan J."/>
            <person name="Labutti K."/>
            <person name="Bruns T.D."/>
            <person name="Grigoriev I.V."/>
        </authorList>
    </citation>
    <scope>NUCLEOTIDE SEQUENCE [LARGE SCALE GENOMIC DNA]</scope>
    <source>
        <strain evidence="1 2">CBS 144469</strain>
    </source>
</reference>
<gene>
    <name evidence="1" type="ORF">DFP72DRAFT_913730</name>
</gene>
<name>A0A8H6M1X5_9AGAR</name>
<comment type="caution">
    <text evidence="1">The sequence shown here is derived from an EMBL/GenBank/DDBJ whole genome shotgun (WGS) entry which is preliminary data.</text>
</comment>